<organism evidence="2 3">
    <name type="scientific">Seminavis robusta</name>
    <dbReference type="NCBI Taxonomy" id="568900"/>
    <lineage>
        <taxon>Eukaryota</taxon>
        <taxon>Sar</taxon>
        <taxon>Stramenopiles</taxon>
        <taxon>Ochrophyta</taxon>
        <taxon>Bacillariophyta</taxon>
        <taxon>Bacillariophyceae</taxon>
        <taxon>Bacillariophycidae</taxon>
        <taxon>Naviculales</taxon>
        <taxon>Naviculaceae</taxon>
        <taxon>Seminavis</taxon>
    </lineage>
</organism>
<evidence type="ECO:0000313" key="2">
    <source>
        <dbReference type="EMBL" id="CAB9530761.1"/>
    </source>
</evidence>
<sequence length="308" mass="36209">MGETWSEWYERNRMKRGGESIGPDWPAVKANLMTVAMGWVVLRFLTPNIEDCAEFHWSWMTPVFVRTFTIGFVIYEGVHQMMYVRQKGQFTKFNRRWPPESQHIRDRKYTCMSFLINAAMECYLLQAWASGRVSYYNNFMDHPGKTILMFTAYPFWRDIHFFLYHYPMHIEPFYKWIHAHHHRSWNTGPWSGLSMTPMESSITFTGPSIPCLITAAHPLLFYYSNMLAFVNPVYGHHGHEEFAGSYFHYLHHSRVTCNYGMTFTPVDLLTGTWCSGTNEDAYLAKVEKERPEGWTPNGDHTWGTMNAD</sequence>
<evidence type="ECO:0000259" key="1">
    <source>
        <dbReference type="Pfam" id="PF04116"/>
    </source>
</evidence>
<dbReference type="GO" id="GO:0008610">
    <property type="term" value="P:lipid biosynthetic process"/>
    <property type="evidence" value="ECO:0007669"/>
    <property type="project" value="InterPro"/>
</dbReference>
<dbReference type="GO" id="GO:0005506">
    <property type="term" value="F:iron ion binding"/>
    <property type="evidence" value="ECO:0007669"/>
    <property type="project" value="InterPro"/>
</dbReference>
<proteinExistence type="predicted"/>
<dbReference type="Pfam" id="PF04116">
    <property type="entry name" value="FA_hydroxylase"/>
    <property type="match status" value="1"/>
</dbReference>
<dbReference type="InterPro" id="IPR006694">
    <property type="entry name" value="Fatty_acid_hydroxylase"/>
</dbReference>
<dbReference type="GO" id="GO:0016491">
    <property type="term" value="F:oxidoreductase activity"/>
    <property type="evidence" value="ECO:0007669"/>
    <property type="project" value="InterPro"/>
</dbReference>
<name>A0A9N8F3M7_9STRA</name>
<dbReference type="AlphaFoldDB" id="A0A9N8F3M7"/>
<keyword evidence="3" id="KW-1185">Reference proteome</keyword>
<evidence type="ECO:0000313" key="3">
    <source>
        <dbReference type="Proteomes" id="UP001153069"/>
    </source>
</evidence>
<comment type="caution">
    <text evidence="2">The sequence shown here is derived from an EMBL/GenBank/DDBJ whole genome shotgun (WGS) entry which is preliminary data.</text>
</comment>
<accession>A0A9N8F3M7</accession>
<dbReference type="EMBL" id="CAICTM010003026">
    <property type="protein sequence ID" value="CAB9530761.1"/>
    <property type="molecule type" value="Genomic_DNA"/>
</dbReference>
<gene>
    <name evidence="2" type="ORF">SEMRO_3028_G342450.1</name>
</gene>
<feature type="domain" description="Fatty acid hydroxylase" evidence="1">
    <location>
        <begin position="152"/>
        <end position="272"/>
    </location>
</feature>
<protein>
    <submittedName>
        <fullName evidence="2">Sterol desaturase</fullName>
    </submittedName>
</protein>
<reference evidence="2" key="1">
    <citation type="submission" date="2020-06" db="EMBL/GenBank/DDBJ databases">
        <authorList>
            <consortium name="Plant Systems Biology data submission"/>
        </authorList>
    </citation>
    <scope>NUCLEOTIDE SEQUENCE</scope>
    <source>
        <strain evidence="2">D6</strain>
    </source>
</reference>
<dbReference type="Proteomes" id="UP001153069">
    <property type="component" value="Unassembled WGS sequence"/>
</dbReference>